<dbReference type="KEGG" id="smx:SM11_pD1498"/>
<dbReference type="SUPFAM" id="SSF89232">
    <property type="entry name" value="Hypothetical protein TM1070"/>
    <property type="match status" value="1"/>
</dbReference>
<dbReference type="PATRIC" id="fig|707241.3.peg.7198"/>
<dbReference type="Gene3D" id="2.60.290.11">
    <property type="entry name" value="TM1070-like"/>
    <property type="match status" value="1"/>
</dbReference>
<proteinExistence type="predicted"/>
<dbReference type="HOGENOM" id="CLU_143451_0_0_5"/>
<dbReference type="Pfam" id="PF07100">
    <property type="entry name" value="ASRT"/>
    <property type="match status" value="1"/>
</dbReference>
<name>F7XJ28_SINMM</name>
<dbReference type="InterPro" id="IPR009794">
    <property type="entry name" value="ASRT"/>
</dbReference>
<sequence>MPSSVRTGSMGFEDPRMTHAIGSRRWAIADGYIPSSSASDDPALVSPALVSHESACILNTGDTPAKVEIMLFFSDREPAGPYRVTVAARRTVHLRFNDLDDPERVPRDTPYASLIESDTPIVVQQTRLDSRQPPHALLSTIAYCQE</sequence>
<organism evidence="1 2">
    <name type="scientific">Sinorhizobium meliloti (strain SM11)</name>
    <dbReference type="NCBI Taxonomy" id="707241"/>
    <lineage>
        <taxon>Bacteria</taxon>
        <taxon>Pseudomonadati</taxon>
        <taxon>Pseudomonadota</taxon>
        <taxon>Alphaproteobacteria</taxon>
        <taxon>Hyphomicrobiales</taxon>
        <taxon>Rhizobiaceae</taxon>
        <taxon>Sinorhizobium/Ensifer group</taxon>
        <taxon>Sinorhizobium</taxon>
    </lineage>
</organism>
<reference evidence="1 2" key="1">
    <citation type="journal article" date="2011" name="J. Biotechnol.">
        <title>The complete genome sequence of the dominant Sinorhizobium meliloti field isolate SM11 extends the S. meliloti pan-genome.</title>
        <authorList>
            <person name="Schneiker-Bekel S."/>
            <person name="Wibberg D."/>
            <person name="Bekel T."/>
            <person name="Blom J."/>
            <person name="Linke B."/>
            <person name="Neuweger H."/>
            <person name="Stiens M."/>
            <person name="Vorholter F.J."/>
            <person name="Weidner S."/>
            <person name="Goesmann A."/>
            <person name="Puhler A."/>
            <person name="Schluter A."/>
        </authorList>
    </citation>
    <scope>NUCLEOTIDE SEQUENCE [LARGE SCALE GENOMIC DNA]</scope>
    <source>
        <strain evidence="1 2">SM11</strain>
        <plasmid evidence="2">pSmeSM11d</plasmid>
    </source>
</reference>
<dbReference type="Proteomes" id="UP000009045">
    <property type="component" value="Plasmid pSmeSM11d"/>
</dbReference>
<gene>
    <name evidence="1" type="ordered locus">SM11_pD1498</name>
</gene>
<dbReference type="PIRSF" id="PIRSF008711">
    <property type="entry name" value="UCP008711"/>
    <property type="match status" value="1"/>
</dbReference>
<geneLocation type="plasmid" evidence="1 2">
    <name>pSmeSM11d</name>
</geneLocation>
<protein>
    <recommendedName>
        <fullName evidence="3">Sensory rhodopsin transducer</fullName>
    </recommendedName>
</protein>
<accession>F7XJ28</accession>
<dbReference type="InterPro" id="IPR036698">
    <property type="entry name" value="TM1070-like_sf"/>
</dbReference>
<evidence type="ECO:0008006" key="3">
    <source>
        <dbReference type="Google" id="ProtNLM"/>
    </source>
</evidence>
<evidence type="ECO:0000313" key="1">
    <source>
        <dbReference type="EMBL" id="AEH84330.1"/>
    </source>
</evidence>
<evidence type="ECO:0000313" key="2">
    <source>
        <dbReference type="Proteomes" id="UP000009045"/>
    </source>
</evidence>
<dbReference type="AlphaFoldDB" id="F7XJ28"/>
<keyword evidence="1" id="KW-0614">Plasmid</keyword>
<dbReference type="EMBL" id="CP001832">
    <property type="protein sequence ID" value="AEH84330.1"/>
    <property type="molecule type" value="Genomic_DNA"/>
</dbReference>